<keyword evidence="2" id="KW-1185">Reference proteome</keyword>
<proteinExistence type="predicted"/>
<dbReference type="GeneID" id="80558661"/>
<dbReference type="EMBL" id="AP024483">
    <property type="protein sequence ID" value="BCS83456.1"/>
    <property type="molecule type" value="Genomic_DNA"/>
</dbReference>
<evidence type="ECO:0000313" key="1">
    <source>
        <dbReference type="EMBL" id="BCS83456.1"/>
    </source>
</evidence>
<protein>
    <submittedName>
        <fullName evidence="1">Uncharacterized protein</fullName>
    </submittedName>
</protein>
<dbReference type="Proteomes" id="UP001321479">
    <property type="component" value="Segment"/>
</dbReference>
<reference evidence="1 2" key="1">
    <citation type="submission" date="2021-02" db="EMBL/GenBank/DDBJ databases">
        <title>Cotonvirus japonicus, which uses Golgi apparatus of host cells for its virion factory, phylogenetically links tailed tupanvirus and icosahedral mimivirus.</title>
        <authorList>
            <person name="Takahashi H."/>
            <person name="Fukaya S."/>
            <person name="Song C."/>
            <person name="Murata K."/>
            <person name="Takemura M."/>
        </authorList>
    </citation>
    <scope>NUCLEOTIDE SEQUENCE [LARGE SCALE GENOMIC DNA]</scope>
</reference>
<sequence length="337" mass="38975">MCIVADSVKNVDNTKIASMHVAYKTNNSKIIPAQLVVYAATINSSTKTNALILPVYNPGNNTNNIIPLDMSDYSDFFNEMYSLYSRWFPEKTTLSYSRNSITNNFDNSTLEVYKVGDYKFSLMPSKKDFIRLNKEELNIDPQSRASIDVHSNDYSFIVYQFYQQGNIDITPFAYLCKPFSENSMIIPTIHGHPDSVDARRPWLISSVPRNFYKDILRNDYSVKSYDAIHPYSDIPYDRTNESILNFEPKGDFDHEIYLLVKNKNLQSSKINQSDVKDFDELLRKINKDYLNNHIEILIPNNFTPKKIKITGTKTNRNIMANLHGEKFVHDLIVDQIN</sequence>
<organism evidence="1 2">
    <name type="scientific">Cotonvirus japonicus</name>
    <dbReference type="NCBI Taxonomy" id="2811091"/>
    <lineage>
        <taxon>Viruses</taxon>
        <taxon>Varidnaviria</taxon>
        <taxon>Bamfordvirae</taxon>
        <taxon>Nucleocytoviricota</taxon>
        <taxon>Megaviricetes</taxon>
        <taxon>Imitervirales</taxon>
        <taxon>Mimiviridae</taxon>
        <taxon>Megamimivirinae</taxon>
        <taxon>Cotonvirus</taxon>
        <taxon>Cotonvirus japonicum</taxon>
    </lineage>
</organism>
<accession>A0ABM7NTL9</accession>
<dbReference type="RefSeq" id="YP_010842064.1">
    <property type="nucleotide sequence ID" value="NC_079139.1"/>
</dbReference>
<evidence type="ECO:0000313" key="2">
    <source>
        <dbReference type="Proteomes" id="UP001321479"/>
    </source>
</evidence>
<name>A0ABM7NTL9_9VIRU</name>